<gene>
    <name evidence="1" type="ORF">FDK13_10635</name>
</gene>
<accession>A0A4U6D512</accession>
<organism evidence="1 2">
    <name type="scientific">Dyadobacter frigoris</name>
    <dbReference type="NCBI Taxonomy" id="2576211"/>
    <lineage>
        <taxon>Bacteria</taxon>
        <taxon>Pseudomonadati</taxon>
        <taxon>Bacteroidota</taxon>
        <taxon>Cytophagia</taxon>
        <taxon>Cytophagales</taxon>
        <taxon>Spirosomataceae</taxon>
        <taxon>Dyadobacter</taxon>
    </lineage>
</organism>
<evidence type="ECO:0000313" key="2">
    <source>
        <dbReference type="Proteomes" id="UP000304900"/>
    </source>
</evidence>
<name>A0A4U6D512_9BACT</name>
<dbReference type="Proteomes" id="UP000304900">
    <property type="component" value="Unassembled WGS sequence"/>
</dbReference>
<comment type="caution">
    <text evidence="1">The sequence shown here is derived from an EMBL/GenBank/DDBJ whole genome shotgun (WGS) entry which is preliminary data.</text>
</comment>
<keyword evidence="2" id="KW-1185">Reference proteome</keyword>
<dbReference type="EMBL" id="SZVO01000004">
    <property type="protein sequence ID" value="TKT92420.1"/>
    <property type="molecule type" value="Genomic_DNA"/>
</dbReference>
<sequence length="87" mass="10162">MTIEVESSAQFYEIEDSDLPNDRRITENIALEKIGDSIFKARKYIGIKARSAVMPQEYNLILNPLYPGYYDLIKVISVEDYQRDNRL</sequence>
<protein>
    <submittedName>
        <fullName evidence="1">Uncharacterized protein</fullName>
    </submittedName>
</protein>
<proteinExistence type="predicted"/>
<reference evidence="1 2" key="1">
    <citation type="submission" date="2019-05" db="EMBL/GenBank/DDBJ databases">
        <title>Dyadobacter AR-3-8 sp. nov., isolated from arctic soil.</title>
        <authorList>
            <person name="Chaudhary D.K."/>
        </authorList>
    </citation>
    <scope>NUCLEOTIDE SEQUENCE [LARGE SCALE GENOMIC DNA]</scope>
    <source>
        <strain evidence="1 2">AR-3-8</strain>
    </source>
</reference>
<evidence type="ECO:0000313" key="1">
    <source>
        <dbReference type="EMBL" id="TKT92420.1"/>
    </source>
</evidence>
<dbReference type="AlphaFoldDB" id="A0A4U6D512"/>